<dbReference type="AlphaFoldDB" id="A0A315XKY7"/>
<evidence type="ECO:0000313" key="2">
    <source>
        <dbReference type="Proteomes" id="UP000251717"/>
    </source>
</evidence>
<accession>A0A315XKY7</accession>
<sequence length="62" mass="7472">MTRTTITHNIKKIHKHINNKTLNKILNEIKKEKLKQPININIFDKWTDNYIIENGKIIDFKN</sequence>
<gene>
    <name evidence="1" type="ORF">MBBTH_16810</name>
</gene>
<name>A0A315XKY7_9EURY</name>
<keyword evidence="2" id="KW-1185">Reference proteome</keyword>
<proteinExistence type="predicted"/>
<comment type="caution">
    <text evidence="1">The sequence shown here is derived from an EMBL/GenBank/DDBJ whole genome shotgun (WGS) entry which is preliminary data.</text>
</comment>
<dbReference type="EMBL" id="MZGS01000027">
    <property type="protein sequence ID" value="PWB85421.1"/>
    <property type="molecule type" value="Genomic_DNA"/>
</dbReference>
<dbReference type="Proteomes" id="UP000251717">
    <property type="component" value="Unassembled WGS sequence"/>
</dbReference>
<protein>
    <submittedName>
        <fullName evidence="1">Uncharacterized protein</fullName>
    </submittedName>
</protein>
<organism evidence="1 2">
    <name type="scientific">Methanobrevibacter thaueri</name>
    <dbReference type="NCBI Taxonomy" id="190975"/>
    <lineage>
        <taxon>Archaea</taxon>
        <taxon>Methanobacteriati</taxon>
        <taxon>Methanobacteriota</taxon>
        <taxon>Methanomada group</taxon>
        <taxon>Methanobacteria</taxon>
        <taxon>Methanobacteriales</taxon>
        <taxon>Methanobacteriaceae</taxon>
        <taxon>Methanobrevibacter</taxon>
    </lineage>
</organism>
<evidence type="ECO:0000313" key="1">
    <source>
        <dbReference type="EMBL" id="PWB85421.1"/>
    </source>
</evidence>
<reference evidence="1 2" key="1">
    <citation type="submission" date="2017-03" db="EMBL/GenBank/DDBJ databases">
        <title>Genome sequence of Methanobrevibacter thaueri.</title>
        <authorList>
            <person name="Poehlein A."/>
            <person name="Seedorf H."/>
            <person name="Daniel R."/>
        </authorList>
    </citation>
    <scope>NUCLEOTIDE SEQUENCE [LARGE SCALE GENOMIC DNA]</scope>
    <source>
        <strain evidence="1 2">DSM 11995</strain>
    </source>
</reference>